<feature type="compositionally biased region" description="Acidic residues" evidence="2">
    <location>
        <begin position="11"/>
        <end position="22"/>
    </location>
</feature>
<dbReference type="STRING" id="556484.B7GBZ4"/>
<feature type="domain" description="SANT" evidence="4">
    <location>
        <begin position="1157"/>
        <end position="1208"/>
    </location>
</feature>
<feature type="domain" description="Myb-like" evidence="3">
    <location>
        <begin position="1376"/>
        <end position="1419"/>
    </location>
</feature>
<feature type="region of interest" description="Disordered" evidence="2">
    <location>
        <begin position="1335"/>
        <end position="1379"/>
    </location>
</feature>
<reference evidence="7" key="2">
    <citation type="submission" date="2008-08" db="EMBL/GenBank/DDBJ databases">
        <authorList>
            <consortium name="Diatom Consortium"/>
            <person name="Grigoriev I."/>
            <person name="Grimwood J."/>
            <person name="Kuo A."/>
            <person name="Otillar R.P."/>
            <person name="Salamov A."/>
            <person name="Detter J.C."/>
            <person name="Lindquist E."/>
            <person name="Shapiro H."/>
            <person name="Lucas S."/>
            <person name="Glavina del Rio T."/>
            <person name="Pitluck S."/>
            <person name="Rokhsar D."/>
            <person name="Bowler C."/>
        </authorList>
    </citation>
    <scope>GENOME REANNOTATION</scope>
    <source>
        <strain evidence="7">CCAP 1055/1</strain>
    </source>
</reference>
<feature type="compositionally biased region" description="Polar residues" evidence="2">
    <location>
        <begin position="465"/>
        <end position="477"/>
    </location>
</feature>
<dbReference type="SUPFAM" id="SSF46689">
    <property type="entry name" value="Homeodomain-like"/>
    <property type="match status" value="2"/>
</dbReference>
<organism evidence="6 7">
    <name type="scientific">Phaeodactylum tricornutum (strain CCAP 1055/1)</name>
    <dbReference type="NCBI Taxonomy" id="556484"/>
    <lineage>
        <taxon>Eukaryota</taxon>
        <taxon>Sar</taxon>
        <taxon>Stramenopiles</taxon>
        <taxon>Ochrophyta</taxon>
        <taxon>Bacillariophyta</taxon>
        <taxon>Bacillariophyceae</taxon>
        <taxon>Bacillariophycidae</taxon>
        <taxon>Naviculales</taxon>
        <taxon>Phaeodactylaceae</taxon>
        <taxon>Phaeodactylum</taxon>
    </lineage>
</organism>
<feature type="domain" description="SANT" evidence="4">
    <location>
        <begin position="1372"/>
        <end position="1423"/>
    </location>
</feature>
<feature type="compositionally biased region" description="Basic and acidic residues" evidence="2">
    <location>
        <begin position="1705"/>
        <end position="1718"/>
    </location>
</feature>
<feature type="region of interest" description="Disordered" evidence="2">
    <location>
        <begin position="1062"/>
        <end position="1092"/>
    </location>
</feature>
<gene>
    <name evidence="6" type="ORF">PHATRDRAFT_49808</name>
</gene>
<dbReference type="PROSITE" id="PS51294">
    <property type="entry name" value="HTH_MYB"/>
    <property type="match status" value="1"/>
</dbReference>
<dbReference type="PROSITE" id="PS51293">
    <property type="entry name" value="SANT"/>
    <property type="match status" value="2"/>
</dbReference>
<accession>B7GBZ4</accession>
<feature type="region of interest" description="Disordered" evidence="2">
    <location>
        <begin position="760"/>
        <end position="814"/>
    </location>
</feature>
<feature type="compositionally biased region" description="Basic and acidic residues" evidence="2">
    <location>
        <begin position="183"/>
        <end position="192"/>
    </location>
</feature>
<name>B7GBZ4_PHATC</name>
<feature type="compositionally biased region" description="Polar residues" evidence="2">
    <location>
        <begin position="34"/>
        <end position="54"/>
    </location>
</feature>
<feature type="compositionally biased region" description="Polar residues" evidence="2">
    <location>
        <begin position="1071"/>
        <end position="1083"/>
    </location>
</feature>
<dbReference type="HOGENOM" id="CLU_240394_0_0_1"/>
<protein>
    <recommendedName>
        <fullName evidence="8">SANT domain-containing protein</fullName>
    </recommendedName>
</protein>
<feature type="compositionally biased region" description="Basic and acidic residues" evidence="2">
    <location>
        <begin position="1347"/>
        <end position="1365"/>
    </location>
</feature>
<dbReference type="PANTHER" id="PTHR47340:SF1">
    <property type="entry name" value="DUPLICATED HOMEODOMAIN-LIKE SUPERFAMILY PROTEIN"/>
    <property type="match status" value="1"/>
</dbReference>
<evidence type="ECO:0000259" key="5">
    <source>
        <dbReference type="PROSITE" id="PS51294"/>
    </source>
</evidence>
<dbReference type="EMBL" id="CM000626">
    <property type="protein sequence ID" value="EEC43934.1"/>
    <property type="molecule type" value="Genomic_DNA"/>
</dbReference>
<feature type="compositionally biased region" description="Polar residues" evidence="2">
    <location>
        <begin position="617"/>
        <end position="626"/>
    </location>
</feature>
<evidence type="ECO:0000313" key="6">
    <source>
        <dbReference type="EMBL" id="EEC43934.1"/>
    </source>
</evidence>
<feature type="region of interest" description="Disordered" evidence="2">
    <location>
        <begin position="1695"/>
        <end position="1718"/>
    </location>
</feature>
<dbReference type="InParanoid" id="B7GBZ4"/>
<feature type="region of interest" description="Disordered" evidence="2">
    <location>
        <begin position="276"/>
        <end position="657"/>
    </location>
</feature>
<feature type="compositionally biased region" description="Low complexity" evidence="2">
    <location>
        <begin position="221"/>
        <end position="231"/>
    </location>
</feature>
<dbReference type="OrthoDB" id="10258692at2759"/>
<feature type="region of interest" description="Disordered" evidence="2">
    <location>
        <begin position="1291"/>
        <end position="1313"/>
    </location>
</feature>
<keyword evidence="7" id="KW-1185">Reference proteome</keyword>
<feature type="compositionally biased region" description="Pro residues" evidence="2">
    <location>
        <begin position="391"/>
        <end position="405"/>
    </location>
</feature>
<dbReference type="PaxDb" id="2850-Phatr49808"/>
<reference evidence="6 7" key="1">
    <citation type="journal article" date="2008" name="Nature">
        <title>The Phaeodactylum genome reveals the evolutionary history of diatom genomes.</title>
        <authorList>
            <person name="Bowler C."/>
            <person name="Allen A.E."/>
            <person name="Badger J.H."/>
            <person name="Grimwood J."/>
            <person name="Jabbari K."/>
            <person name="Kuo A."/>
            <person name="Maheswari U."/>
            <person name="Martens C."/>
            <person name="Maumus F."/>
            <person name="Otillar R.P."/>
            <person name="Rayko E."/>
            <person name="Salamov A."/>
            <person name="Vandepoele K."/>
            <person name="Beszteri B."/>
            <person name="Gruber A."/>
            <person name="Heijde M."/>
            <person name="Katinka M."/>
            <person name="Mock T."/>
            <person name="Valentin K."/>
            <person name="Verret F."/>
            <person name="Berges J.A."/>
            <person name="Brownlee C."/>
            <person name="Cadoret J.P."/>
            <person name="Chiovitti A."/>
            <person name="Choi C.J."/>
            <person name="Coesel S."/>
            <person name="De Martino A."/>
            <person name="Detter J.C."/>
            <person name="Durkin C."/>
            <person name="Falciatore A."/>
            <person name="Fournet J."/>
            <person name="Haruta M."/>
            <person name="Huysman M.J."/>
            <person name="Jenkins B.D."/>
            <person name="Jiroutova K."/>
            <person name="Jorgensen R.E."/>
            <person name="Joubert Y."/>
            <person name="Kaplan A."/>
            <person name="Kroger N."/>
            <person name="Kroth P.G."/>
            <person name="La Roche J."/>
            <person name="Lindquist E."/>
            <person name="Lommer M."/>
            <person name="Martin-Jezequel V."/>
            <person name="Lopez P.J."/>
            <person name="Lucas S."/>
            <person name="Mangogna M."/>
            <person name="McGinnis K."/>
            <person name="Medlin L.K."/>
            <person name="Montsant A."/>
            <person name="Oudot-Le Secq M.P."/>
            <person name="Napoli C."/>
            <person name="Obornik M."/>
            <person name="Parker M.S."/>
            <person name="Petit J.L."/>
            <person name="Porcel B.M."/>
            <person name="Poulsen N."/>
            <person name="Robison M."/>
            <person name="Rychlewski L."/>
            <person name="Rynearson T.A."/>
            <person name="Schmutz J."/>
            <person name="Shapiro H."/>
            <person name="Siaut M."/>
            <person name="Stanley M."/>
            <person name="Sussman M.R."/>
            <person name="Taylor A.R."/>
            <person name="Vardi A."/>
            <person name="von Dassow P."/>
            <person name="Vyverman W."/>
            <person name="Willis A."/>
            <person name="Wyrwicz L.S."/>
            <person name="Rokhsar D.S."/>
            <person name="Weissenbach J."/>
            <person name="Armbrust E.V."/>
            <person name="Green B.R."/>
            <person name="Van de Peer Y."/>
            <person name="Grigoriev I.V."/>
        </authorList>
    </citation>
    <scope>NUCLEOTIDE SEQUENCE [LARGE SCALE GENOMIC DNA]</scope>
    <source>
        <strain evidence="6 7">CCAP 1055/1</strain>
    </source>
</reference>
<feature type="coiled-coil region" evidence="1">
    <location>
        <begin position="878"/>
        <end position="905"/>
    </location>
</feature>
<feature type="compositionally biased region" description="Basic and acidic residues" evidence="2">
    <location>
        <begin position="768"/>
        <end position="814"/>
    </location>
</feature>
<evidence type="ECO:0000256" key="2">
    <source>
        <dbReference type="SAM" id="MobiDB-lite"/>
    </source>
</evidence>
<feature type="compositionally biased region" description="Basic and acidic residues" evidence="2">
    <location>
        <begin position="309"/>
        <end position="325"/>
    </location>
</feature>
<dbReference type="RefSeq" id="XP_002184535.1">
    <property type="nucleotide sequence ID" value="XM_002184499.1"/>
</dbReference>
<sequence length="1718" mass="190161">MSWQRQRAGSEDGEIDEEEGEITDNPQPPVALSLSPSKSRPTVTHSLPHSSQATAAFHGESNFPPQPPLPNRLSSTSGPNSIHPYPGASHSSSNSNNNIPVPPPRRGSWRGGRGGTSVGGGAFERRPGRGLGHRNTSFGSGPPAFDAPPPARSQSFQSFHRHSSGSIPGLPASNVLPPVAATDPRRATDPRFRGAPGVANTPVSAPHFTESRATSEGRGFTTSSSSAPVSVSSTLADSVSLATPYSSLAEGKPPHVLAAEDAKVVRGLRASSVARNESIGNDVPRDSSVSGPFPPLGGSTEIASFPGGFRDRGPPHRRHTGDFRGHPGGHGSLNRRVSSEYGSGDGPNSEVLPFGRPNEIHQSARQGSQHAVPPSGEPLPVSRGQSTGNQTPPPPFHRGPAPPPTQEQQQPPFHRSHPLPQDPPPGAFPRDGPPQGEVPSFYRDEQSVFSRNQHTHGGDFPPFNQRASDQPPFSSGPPNVEQPLFRGPRQDSYYGPASRDVNSGRFGSPSQRDRPIVNARGVSGGPPPPPPPLGSQGALTSTQHPSLAPGVAPLHRRNDPRLHRDPDAEGRDFADAASASEPLRPNFPPERTGFPMQSERGFRKPPFGQMFPPGGATENSTGSDSFGRSRERNTAAARSPQTSPHTRKPVLSYFQESPAKEIPRLPAIIDAKSGSLSSRIKSVGQHTEARTEEPEPLLTSVLGEDSVDRAEKVVLLLTDQRDKASLERDDKGCSELPKKQTILIALNRMDTKIKLLQKSTLDKEEEVEAHIEKEKEDQKRAAKEAKSEAERLEKEHRRRREEEQQADEKAKQEQIESMIEEGQAGFDADLTISTVTFETDLEAARKVEEARFELECQEQISAATERFDNDVQTTQQELENSIQSISNTQNLISALEEEYKCKMEEGDTAGEEKMDQPDLVNTVLEENRRRAAEAHVSQWAGFPVVSDDDEYGVLENEKDPKEGKRHVRWAEMAQKVTGVGDALYNEPSEAPYFEQNERLHALIGPLVTEQIRYSQRQFDTHWRELAEEYEYRRVVYEAQQLKDGTAQRRRIKSTSVPHRLVGSKPNVPILESTSGHGRSSNNPYRRARRGNEVRTEYEQEQIIAELAAKEALEKRIATGGSELPRQIGQIERSWTATYIQTFSAQRVDLEEQEAELRITGVWTDMEKCIFLDRFMQHPKDFRKIASFLRNKTTTDCVAFYYDSKQTLPYKGALKEHVMRRKRRGGYPIWEATIQAALSVGAVVEAGDSEEKPLIFTLPFDDHTFSTFGLHPLKREVLDLMEIKEQALAEFDADEDADDVSSKSGQPKKRPRDRLFLLDPRQRKFLKPLPQESAHATCLKVDSGKASTADDDHNDSKEGTAKDESGRLTPLRKAPQKWTASEKKIFHDTLESHGRNWSMLSQAVGTKTISQIKNYYYDYKKQKDKNRTTDKDKKVESKTERTESHENSPTPPHIAADQRPGDQTSNEPISDLRKNQPPRYDPQFEAKHIERQMFEVLQQQGQGPYPEQERLVDRRPVESLSDQELWAQLHRQGLLGQQRGHLSDEAARQLLQHHSQSHHQQVLSNLMPWASGGQLPQPVKRAQPINVQEWEQLQAILQIQRQQEQHRHQHQPHVPHNPMANLDPQMLALARLAGLDSSALGMNPQLSRLAHHPAVGSAGSHDDAQMALAQRLLSYSQSAGGGGNSAQGALDLLTQAMSRGGAGRHPNPDRGSDRGTDRY</sequence>
<dbReference type="GeneID" id="7198470"/>
<feature type="compositionally biased region" description="Basic and acidic residues" evidence="2">
    <location>
        <begin position="1422"/>
        <end position="1445"/>
    </location>
</feature>
<proteinExistence type="predicted"/>
<feature type="compositionally biased region" description="Basic and acidic residues" evidence="2">
    <location>
        <begin position="556"/>
        <end position="574"/>
    </location>
</feature>
<dbReference type="InterPro" id="IPR017884">
    <property type="entry name" value="SANT_dom"/>
</dbReference>
<dbReference type="InterPro" id="IPR001005">
    <property type="entry name" value="SANT/Myb"/>
</dbReference>
<evidence type="ECO:0008006" key="8">
    <source>
        <dbReference type="Google" id="ProtNLM"/>
    </source>
</evidence>
<dbReference type="PROSITE" id="PS50090">
    <property type="entry name" value="MYB_LIKE"/>
    <property type="match status" value="1"/>
</dbReference>
<evidence type="ECO:0000259" key="3">
    <source>
        <dbReference type="PROSITE" id="PS50090"/>
    </source>
</evidence>
<dbReference type="Pfam" id="PF00249">
    <property type="entry name" value="Myb_DNA-binding"/>
    <property type="match status" value="1"/>
</dbReference>
<dbReference type="eggNOG" id="KOG1878">
    <property type="taxonomic scope" value="Eukaryota"/>
</dbReference>
<feature type="region of interest" description="Disordered" evidence="2">
    <location>
        <begin position="1"/>
        <end position="231"/>
    </location>
</feature>
<dbReference type="Proteomes" id="UP000000759">
    <property type="component" value="Chromosome 24"/>
</dbReference>
<dbReference type="InterPro" id="IPR017930">
    <property type="entry name" value="Myb_dom"/>
</dbReference>
<dbReference type="Gene3D" id="1.10.10.60">
    <property type="entry name" value="Homeodomain-like"/>
    <property type="match status" value="2"/>
</dbReference>
<feature type="compositionally biased region" description="Polar residues" evidence="2">
    <location>
        <begin position="360"/>
        <end position="369"/>
    </location>
</feature>
<evidence type="ECO:0000256" key="1">
    <source>
        <dbReference type="SAM" id="Coils"/>
    </source>
</evidence>
<dbReference type="SMART" id="SM00717">
    <property type="entry name" value="SANT"/>
    <property type="match status" value="2"/>
</dbReference>
<feature type="region of interest" description="Disordered" evidence="2">
    <location>
        <begin position="1422"/>
        <end position="1480"/>
    </location>
</feature>
<dbReference type="CDD" id="cd00167">
    <property type="entry name" value="SANT"/>
    <property type="match status" value="2"/>
</dbReference>
<feature type="compositionally biased region" description="Gly residues" evidence="2">
    <location>
        <begin position="109"/>
        <end position="122"/>
    </location>
</feature>
<dbReference type="KEGG" id="pti:PHATRDRAFT_49808"/>
<dbReference type="InterPro" id="IPR009057">
    <property type="entry name" value="Homeodomain-like_sf"/>
</dbReference>
<evidence type="ECO:0000259" key="4">
    <source>
        <dbReference type="PROSITE" id="PS51293"/>
    </source>
</evidence>
<evidence type="ECO:0000313" key="7">
    <source>
        <dbReference type="Proteomes" id="UP000000759"/>
    </source>
</evidence>
<dbReference type="SMR" id="B7GBZ4"/>
<keyword evidence="1" id="KW-0175">Coiled coil</keyword>
<feature type="domain" description="HTH myb-type" evidence="5">
    <location>
        <begin position="1375"/>
        <end position="1423"/>
    </location>
</feature>
<dbReference type="PANTHER" id="PTHR47340">
    <property type="entry name" value="DUPLICATED HOMEODOMAIN-LIKE SUPERFAMILY PROTEIN"/>
    <property type="match status" value="1"/>
</dbReference>